<dbReference type="OMA" id="FTTWCIS"/>
<comment type="caution">
    <text evidence="6">The sequence shown here is derived from an EMBL/GenBank/DDBJ whole genome shotgun (WGS) entry which is preliminary data.</text>
</comment>
<name>A0A1Q9D4Q4_SYMMI</name>
<comment type="subcellular location">
    <subcellularLocation>
        <location evidence="1">Membrane</location>
        <topology evidence="1">Multi-pass membrane protein</topology>
    </subcellularLocation>
</comment>
<dbReference type="SUPFAM" id="SSF103473">
    <property type="entry name" value="MFS general substrate transporter"/>
    <property type="match status" value="1"/>
</dbReference>
<evidence type="ECO:0000256" key="4">
    <source>
        <dbReference type="ARBA" id="ARBA00023136"/>
    </source>
</evidence>
<accession>A0A1Q9D4Q4</accession>
<protein>
    <submittedName>
        <fullName evidence="6">High affinity nitrate transporter 2.5</fullName>
    </submittedName>
</protein>
<keyword evidence="3 5" id="KW-1133">Transmembrane helix</keyword>
<keyword evidence="2 5" id="KW-0812">Transmembrane</keyword>
<dbReference type="EMBL" id="LSRX01000725">
    <property type="protein sequence ID" value="OLP90168.1"/>
    <property type="molecule type" value="Genomic_DNA"/>
</dbReference>
<feature type="transmembrane region" description="Helical" evidence="5">
    <location>
        <begin position="75"/>
        <end position="105"/>
    </location>
</feature>
<dbReference type="AlphaFoldDB" id="A0A1Q9D4Q4"/>
<dbReference type="PANTHER" id="PTHR23515">
    <property type="entry name" value="HIGH-AFFINITY NITRATE TRANSPORTER 2.3"/>
    <property type="match status" value="1"/>
</dbReference>
<proteinExistence type="predicted"/>
<feature type="transmembrane region" description="Helical" evidence="5">
    <location>
        <begin position="159"/>
        <end position="182"/>
    </location>
</feature>
<reference evidence="6 7" key="1">
    <citation type="submission" date="2016-02" db="EMBL/GenBank/DDBJ databases">
        <title>Genome analysis of coral dinoflagellate symbionts highlights evolutionary adaptations to a symbiotic lifestyle.</title>
        <authorList>
            <person name="Aranda M."/>
            <person name="Li Y."/>
            <person name="Liew Y.J."/>
            <person name="Baumgarten S."/>
            <person name="Simakov O."/>
            <person name="Wilson M."/>
            <person name="Piel J."/>
            <person name="Ashoor H."/>
            <person name="Bougouffa S."/>
            <person name="Bajic V.B."/>
            <person name="Ryu T."/>
            <person name="Ravasi T."/>
            <person name="Bayer T."/>
            <person name="Micklem G."/>
            <person name="Kim H."/>
            <person name="Bhak J."/>
            <person name="Lajeunesse T.C."/>
            <person name="Voolstra C.R."/>
        </authorList>
    </citation>
    <scope>NUCLEOTIDE SEQUENCE [LARGE SCALE GENOMIC DNA]</scope>
    <source>
        <strain evidence="6 7">CCMP2467</strain>
    </source>
</reference>
<dbReference type="Gene3D" id="1.20.1250.20">
    <property type="entry name" value="MFS general substrate transporter like domains"/>
    <property type="match status" value="1"/>
</dbReference>
<sequence length="278" mass="30491">MELPLLRVTHALMSGADSTVEQKEKYRPQVLAKCVCTPGTECKSARTNFVRLALGTVLERFGLVNVQCGVMSFEAFWVAVVAAITASWDCALVCFFMGCAGAMFVTNQFWCSLAFAPNVCGTASAIAAGWSSLGGGVTQIFTMLVLFNLTVASGMEPNIAWRVSMVVPAVMLVMCAICMKLMCWDIPTARNHDPAVTGNAQRPSLWDYVDVLRDVRVVVMIFQYSVWFGTELAKNKHLVKHFRTYFQMDASNASALAGAFGLMNPNYLRTDGKMTVEE</sequence>
<dbReference type="OrthoDB" id="441173at2759"/>
<dbReference type="GO" id="GO:0016020">
    <property type="term" value="C:membrane"/>
    <property type="evidence" value="ECO:0007669"/>
    <property type="project" value="UniProtKB-SubCell"/>
</dbReference>
<dbReference type="InterPro" id="IPR036259">
    <property type="entry name" value="MFS_trans_sf"/>
</dbReference>
<dbReference type="GO" id="GO:0015112">
    <property type="term" value="F:nitrate transmembrane transporter activity"/>
    <property type="evidence" value="ECO:0007669"/>
    <property type="project" value="InterPro"/>
</dbReference>
<evidence type="ECO:0000313" key="6">
    <source>
        <dbReference type="EMBL" id="OLP90168.1"/>
    </source>
</evidence>
<dbReference type="InterPro" id="IPR044772">
    <property type="entry name" value="NO3_transporter"/>
</dbReference>
<keyword evidence="7" id="KW-1185">Reference proteome</keyword>
<evidence type="ECO:0000256" key="3">
    <source>
        <dbReference type="ARBA" id="ARBA00022989"/>
    </source>
</evidence>
<gene>
    <name evidence="6" type="primary">NRT2.5</name>
    <name evidence="6" type="ORF">AK812_SmicGene28278</name>
</gene>
<keyword evidence="4 5" id="KW-0472">Membrane</keyword>
<evidence type="ECO:0000313" key="7">
    <source>
        <dbReference type="Proteomes" id="UP000186817"/>
    </source>
</evidence>
<evidence type="ECO:0000256" key="1">
    <source>
        <dbReference type="ARBA" id="ARBA00004141"/>
    </source>
</evidence>
<evidence type="ECO:0000256" key="5">
    <source>
        <dbReference type="SAM" id="Phobius"/>
    </source>
</evidence>
<organism evidence="6 7">
    <name type="scientific">Symbiodinium microadriaticum</name>
    <name type="common">Dinoflagellate</name>
    <name type="synonym">Zooxanthella microadriatica</name>
    <dbReference type="NCBI Taxonomy" id="2951"/>
    <lineage>
        <taxon>Eukaryota</taxon>
        <taxon>Sar</taxon>
        <taxon>Alveolata</taxon>
        <taxon>Dinophyceae</taxon>
        <taxon>Suessiales</taxon>
        <taxon>Symbiodiniaceae</taxon>
        <taxon>Symbiodinium</taxon>
    </lineage>
</organism>
<dbReference type="Proteomes" id="UP000186817">
    <property type="component" value="Unassembled WGS sequence"/>
</dbReference>
<evidence type="ECO:0000256" key="2">
    <source>
        <dbReference type="ARBA" id="ARBA00022692"/>
    </source>
</evidence>